<sequence>MNRSALLLLLVGLVVPAKASNAVDDDGVVWSRYNWSWKGQDDQKVLEDASLEELHDALDFLYSQE</sequence>
<reference evidence="2" key="2">
    <citation type="journal article" date="2008" name="Genome Biol.">
        <title>Improved genome assembly and evidence-based global gene model set for the chordate Ciona intestinalis: new insight into intron and operon populations.</title>
        <authorList>
            <person name="Satou Y."/>
            <person name="Mineta K."/>
            <person name="Ogasawara M."/>
            <person name="Sasakura Y."/>
            <person name="Shoguchi E."/>
            <person name="Ueno K."/>
            <person name="Yamada L."/>
            <person name="Matsumoto J."/>
            <person name="Wasserscheid J."/>
            <person name="Dewar K."/>
            <person name="Wiley G.B."/>
            <person name="Macmil S.L."/>
            <person name="Roe B.A."/>
            <person name="Zeller R.W."/>
            <person name="Hastings K.E."/>
            <person name="Lemaire P."/>
            <person name="Lindquist E."/>
            <person name="Endo T."/>
            <person name="Hotta K."/>
            <person name="Inaba K."/>
        </authorList>
    </citation>
    <scope>NUCLEOTIDE SEQUENCE [LARGE SCALE GENOMIC DNA]</scope>
    <source>
        <strain evidence="2">wild type</strain>
    </source>
</reference>
<proteinExistence type="predicted"/>
<protein>
    <submittedName>
        <fullName evidence="2">Uncharacterized protein</fullName>
    </submittedName>
</protein>
<dbReference type="InParanoid" id="F6QBR1"/>
<reference evidence="2" key="4">
    <citation type="submission" date="2025-09" db="UniProtKB">
        <authorList>
            <consortium name="Ensembl"/>
        </authorList>
    </citation>
    <scope>IDENTIFICATION</scope>
</reference>
<reference evidence="3" key="1">
    <citation type="journal article" date="2002" name="Science">
        <title>The draft genome of Ciona intestinalis: insights into chordate and vertebrate origins.</title>
        <authorList>
            <person name="Dehal P."/>
            <person name="Satou Y."/>
            <person name="Campbell R.K."/>
            <person name="Chapman J."/>
            <person name="Degnan B."/>
            <person name="De Tomaso A."/>
            <person name="Davidson B."/>
            <person name="Di Gregorio A."/>
            <person name="Gelpke M."/>
            <person name="Goodstein D.M."/>
            <person name="Harafuji N."/>
            <person name="Hastings K.E."/>
            <person name="Ho I."/>
            <person name="Hotta K."/>
            <person name="Huang W."/>
            <person name="Kawashima T."/>
            <person name="Lemaire P."/>
            <person name="Martinez D."/>
            <person name="Meinertzhagen I.A."/>
            <person name="Necula S."/>
            <person name="Nonaka M."/>
            <person name="Putnam N."/>
            <person name="Rash S."/>
            <person name="Saiga H."/>
            <person name="Satake M."/>
            <person name="Terry A."/>
            <person name="Yamada L."/>
            <person name="Wang H.G."/>
            <person name="Awazu S."/>
            <person name="Azumi K."/>
            <person name="Boore J."/>
            <person name="Branno M."/>
            <person name="Chin-Bow S."/>
            <person name="DeSantis R."/>
            <person name="Doyle S."/>
            <person name="Francino P."/>
            <person name="Keys D.N."/>
            <person name="Haga S."/>
            <person name="Hayashi H."/>
            <person name="Hino K."/>
            <person name="Imai K.S."/>
            <person name="Inaba K."/>
            <person name="Kano S."/>
            <person name="Kobayashi K."/>
            <person name="Kobayashi M."/>
            <person name="Lee B.I."/>
            <person name="Makabe K.W."/>
            <person name="Manohar C."/>
            <person name="Matassi G."/>
            <person name="Medina M."/>
            <person name="Mochizuki Y."/>
            <person name="Mount S."/>
            <person name="Morishita T."/>
            <person name="Miura S."/>
            <person name="Nakayama A."/>
            <person name="Nishizaka S."/>
            <person name="Nomoto H."/>
            <person name="Ohta F."/>
            <person name="Oishi K."/>
            <person name="Rigoutsos I."/>
            <person name="Sano M."/>
            <person name="Sasaki A."/>
            <person name="Sasakura Y."/>
            <person name="Shoguchi E."/>
            <person name="Shin-i T."/>
            <person name="Spagnuolo A."/>
            <person name="Stainier D."/>
            <person name="Suzuki M.M."/>
            <person name="Tassy O."/>
            <person name="Takatori N."/>
            <person name="Tokuoka M."/>
            <person name="Yagi K."/>
            <person name="Yoshizaki F."/>
            <person name="Wada S."/>
            <person name="Zhang C."/>
            <person name="Hyatt P.D."/>
            <person name="Larimer F."/>
            <person name="Detter C."/>
            <person name="Doggett N."/>
            <person name="Glavina T."/>
            <person name="Hawkins T."/>
            <person name="Richardson P."/>
            <person name="Lucas S."/>
            <person name="Kohara Y."/>
            <person name="Levine M."/>
            <person name="Satoh N."/>
            <person name="Rokhsar D.S."/>
        </authorList>
    </citation>
    <scope>NUCLEOTIDE SEQUENCE [LARGE SCALE GENOMIC DNA]</scope>
</reference>
<dbReference type="Ensembl" id="ENSCINT00000029174.2">
    <property type="protein sequence ID" value="ENSCINP00000028928.2"/>
    <property type="gene ID" value="ENSCING00000016850.2"/>
</dbReference>
<evidence type="ECO:0000313" key="3">
    <source>
        <dbReference type="Proteomes" id="UP000008144"/>
    </source>
</evidence>
<dbReference type="EMBL" id="EAAA01000861">
    <property type="status" value="NOT_ANNOTATED_CDS"/>
    <property type="molecule type" value="Genomic_DNA"/>
</dbReference>
<organism evidence="2 3">
    <name type="scientific">Ciona intestinalis</name>
    <name type="common">Transparent sea squirt</name>
    <name type="synonym">Ascidia intestinalis</name>
    <dbReference type="NCBI Taxonomy" id="7719"/>
    <lineage>
        <taxon>Eukaryota</taxon>
        <taxon>Metazoa</taxon>
        <taxon>Chordata</taxon>
        <taxon>Tunicata</taxon>
        <taxon>Ascidiacea</taxon>
        <taxon>Phlebobranchia</taxon>
        <taxon>Cionidae</taxon>
        <taxon>Ciona</taxon>
    </lineage>
</organism>
<keyword evidence="3" id="KW-1185">Reference proteome</keyword>
<keyword evidence="1" id="KW-0732">Signal</keyword>
<name>F6QBR1_CIOIN</name>
<reference evidence="2" key="3">
    <citation type="submission" date="2025-08" db="UniProtKB">
        <authorList>
            <consortium name="Ensembl"/>
        </authorList>
    </citation>
    <scope>IDENTIFICATION</scope>
</reference>
<evidence type="ECO:0000256" key="1">
    <source>
        <dbReference type="SAM" id="SignalP"/>
    </source>
</evidence>
<accession>F6QBR1</accession>
<feature type="signal peptide" evidence="1">
    <location>
        <begin position="1"/>
        <end position="19"/>
    </location>
</feature>
<evidence type="ECO:0000313" key="2">
    <source>
        <dbReference type="Ensembl" id="ENSCINP00000028928.2"/>
    </source>
</evidence>
<feature type="chain" id="PRO_5003344841" evidence="1">
    <location>
        <begin position="20"/>
        <end position="65"/>
    </location>
</feature>
<dbReference type="HOGENOM" id="CLU_2848988_0_0_1"/>
<dbReference type="Proteomes" id="UP000008144">
    <property type="component" value="Chromosome 12"/>
</dbReference>
<dbReference type="AlphaFoldDB" id="F6QBR1"/>